<dbReference type="Pfam" id="PF00043">
    <property type="entry name" value="GST_C"/>
    <property type="match status" value="1"/>
</dbReference>
<dbReference type="Pfam" id="PF13417">
    <property type="entry name" value="GST_N_3"/>
    <property type="match status" value="1"/>
</dbReference>
<dbReference type="PROSITE" id="PS50404">
    <property type="entry name" value="GST_NTER"/>
    <property type="match status" value="1"/>
</dbReference>
<dbReference type="SFLD" id="SFLDG00358">
    <property type="entry name" value="Main_(cytGST)"/>
    <property type="match status" value="1"/>
</dbReference>
<dbReference type="InterPro" id="IPR034345">
    <property type="entry name" value="Gtt2-like_N"/>
</dbReference>
<dbReference type="InterPro" id="IPR036249">
    <property type="entry name" value="Thioredoxin-like_sf"/>
</dbReference>
<dbReference type="PANTHER" id="PTHR44051">
    <property type="entry name" value="GLUTATHIONE S-TRANSFERASE-RELATED"/>
    <property type="match status" value="1"/>
</dbReference>
<gene>
    <name evidence="3" type="ORF">F9L06_24845</name>
</gene>
<evidence type="ECO:0000313" key="3">
    <source>
        <dbReference type="EMBL" id="KAB2790307.1"/>
    </source>
</evidence>
<accession>A0A6I0DMD9</accession>
<dbReference type="GO" id="GO:0016740">
    <property type="term" value="F:transferase activity"/>
    <property type="evidence" value="ECO:0007669"/>
    <property type="project" value="UniProtKB-KW"/>
</dbReference>
<feature type="domain" description="GST C-terminal" evidence="2">
    <location>
        <begin position="86"/>
        <end position="203"/>
    </location>
</feature>
<name>A0A6I0DMD9_BRUAN</name>
<protein>
    <submittedName>
        <fullName evidence="3">Glutathione S-transferase family protein</fullName>
    </submittedName>
</protein>
<dbReference type="InterPro" id="IPR004045">
    <property type="entry name" value="Glutathione_S-Trfase_N"/>
</dbReference>
<dbReference type="PANTHER" id="PTHR44051:SF8">
    <property type="entry name" value="GLUTATHIONE S-TRANSFERASE GSTA"/>
    <property type="match status" value="1"/>
</dbReference>
<sequence>MLLYQFRKGTNPRRVIIYMSEKGIDVPRYEVDYQNLEHRSPEYLAINPAGRAPTLVTDDGVAITDSAAIVEYLEELYPEHPMIGIDAVTRARVRSLERLATDLVGRGQLWLWNRTDAFLGKEPAPSRDAADRIFRYVDEILIALEKEIGDNPFLAGEQPTIADCTAFPIFQTARERYDLPFGNNHPRLESWYNRFRARPSGDY</sequence>
<reference evidence="3 4" key="1">
    <citation type="submission" date="2019-09" db="EMBL/GenBank/DDBJ databases">
        <title>Taxonomic organization of the family Brucellaceae based on a phylogenomic approach.</title>
        <authorList>
            <person name="Leclercq S."/>
            <person name="Cloeckaert A."/>
            <person name="Zygmunt M.S."/>
        </authorList>
    </citation>
    <scope>NUCLEOTIDE SEQUENCE [LARGE SCALE GENOMIC DNA]</scope>
    <source>
        <strain evidence="3 4">CCUG 34461</strain>
    </source>
</reference>
<dbReference type="InterPro" id="IPR040079">
    <property type="entry name" value="Glutathione_S-Trfase"/>
</dbReference>
<dbReference type="SUPFAM" id="SSF47616">
    <property type="entry name" value="GST C-terminal domain-like"/>
    <property type="match status" value="1"/>
</dbReference>
<evidence type="ECO:0000259" key="2">
    <source>
        <dbReference type="PROSITE" id="PS50405"/>
    </source>
</evidence>
<keyword evidence="3" id="KW-0808">Transferase</keyword>
<dbReference type="CDD" id="cd00299">
    <property type="entry name" value="GST_C_family"/>
    <property type="match status" value="1"/>
</dbReference>
<dbReference type="InterPro" id="IPR010987">
    <property type="entry name" value="Glutathione-S-Trfase_C-like"/>
</dbReference>
<evidence type="ECO:0000259" key="1">
    <source>
        <dbReference type="PROSITE" id="PS50404"/>
    </source>
</evidence>
<dbReference type="Gene3D" id="1.20.1050.10">
    <property type="match status" value="1"/>
</dbReference>
<dbReference type="SFLD" id="SFLDS00019">
    <property type="entry name" value="Glutathione_Transferase_(cytos"/>
    <property type="match status" value="1"/>
</dbReference>
<comment type="caution">
    <text evidence="3">The sequence shown here is derived from an EMBL/GenBank/DDBJ whole genome shotgun (WGS) entry which is preliminary data.</text>
</comment>
<dbReference type="Proteomes" id="UP000441102">
    <property type="component" value="Unassembled WGS sequence"/>
</dbReference>
<dbReference type="SUPFAM" id="SSF52833">
    <property type="entry name" value="Thioredoxin-like"/>
    <property type="match status" value="1"/>
</dbReference>
<dbReference type="EMBL" id="WBWX01000019">
    <property type="protein sequence ID" value="KAB2790307.1"/>
    <property type="molecule type" value="Genomic_DNA"/>
</dbReference>
<dbReference type="InterPro" id="IPR036282">
    <property type="entry name" value="Glutathione-S-Trfase_C_sf"/>
</dbReference>
<dbReference type="PROSITE" id="PS50405">
    <property type="entry name" value="GST_CTER"/>
    <property type="match status" value="1"/>
</dbReference>
<dbReference type="RefSeq" id="WP_151577134.1">
    <property type="nucleotide sequence ID" value="NZ_WBWX01000019.1"/>
</dbReference>
<dbReference type="AlphaFoldDB" id="A0A6I0DMD9"/>
<feature type="domain" description="GST N-terminal" evidence="1">
    <location>
        <begin position="1"/>
        <end position="81"/>
    </location>
</feature>
<dbReference type="CDD" id="cd03051">
    <property type="entry name" value="GST_N_GTT2_like"/>
    <property type="match status" value="1"/>
</dbReference>
<proteinExistence type="predicted"/>
<dbReference type="Gene3D" id="3.40.30.10">
    <property type="entry name" value="Glutaredoxin"/>
    <property type="match status" value="1"/>
</dbReference>
<dbReference type="InterPro" id="IPR004046">
    <property type="entry name" value="GST_C"/>
</dbReference>
<evidence type="ECO:0000313" key="4">
    <source>
        <dbReference type="Proteomes" id="UP000441102"/>
    </source>
</evidence>
<organism evidence="3 4">
    <name type="scientific">Brucella anthropi</name>
    <name type="common">Ochrobactrum anthropi</name>
    <dbReference type="NCBI Taxonomy" id="529"/>
    <lineage>
        <taxon>Bacteria</taxon>
        <taxon>Pseudomonadati</taxon>
        <taxon>Pseudomonadota</taxon>
        <taxon>Alphaproteobacteria</taxon>
        <taxon>Hyphomicrobiales</taxon>
        <taxon>Brucellaceae</taxon>
        <taxon>Brucella/Ochrobactrum group</taxon>
        <taxon>Brucella</taxon>
    </lineage>
</organism>